<organism evidence="3 4">
    <name type="scientific">Aliidongia dinghuensis</name>
    <dbReference type="NCBI Taxonomy" id="1867774"/>
    <lineage>
        <taxon>Bacteria</taxon>
        <taxon>Pseudomonadati</taxon>
        <taxon>Pseudomonadota</taxon>
        <taxon>Alphaproteobacteria</taxon>
        <taxon>Rhodospirillales</taxon>
        <taxon>Dongiaceae</taxon>
        <taxon>Aliidongia</taxon>
    </lineage>
</organism>
<dbReference type="Proteomes" id="UP000646365">
    <property type="component" value="Unassembled WGS sequence"/>
</dbReference>
<evidence type="ECO:0000256" key="1">
    <source>
        <dbReference type="SAM" id="MobiDB-lite"/>
    </source>
</evidence>
<feature type="region of interest" description="Disordered" evidence="1">
    <location>
        <begin position="253"/>
        <end position="273"/>
    </location>
</feature>
<dbReference type="EMBL" id="BMJQ01000023">
    <property type="protein sequence ID" value="GGF46387.1"/>
    <property type="molecule type" value="Genomic_DNA"/>
</dbReference>
<protein>
    <recommendedName>
        <fullName evidence="5">SMODS and SLOG-associating 2TM effector domain-containing protein</fullName>
    </recommendedName>
</protein>
<dbReference type="AlphaFoldDB" id="A0A8J2Z0B5"/>
<dbReference type="RefSeq" id="WP_189051982.1">
    <property type="nucleotide sequence ID" value="NZ_BMJQ01000023.1"/>
</dbReference>
<keyword evidence="4" id="KW-1185">Reference proteome</keyword>
<evidence type="ECO:0000313" key="3">
    <source>
        <dbReference type="EMBL" id="GGF46387.1"/>
    </source>
</evidence>
<accession>A0A8J2Z0B5</accession>
<keyword evidence="2" id="KW-0472">Membrane</keyword>
<feature type="transmembrane region" description="Helical" evidence="2">
    <location>
        <begin position="69"/>
        <end position="88"/>
    </location>
</feature>
<feature type="transmembrane region" description="Helical" evidence="2">
    <location>
        <begin position="100"/>
        <end position="119"/>
    </location>
</feature>
<proteinExistence type="predicted"/>
<gene>
    <name evidence="3" type="ORF">GCM10011611_61080</name>
</gene>
<sequence length="273" mass="30631">MSDRDDQASSRFIDELSNDDLVADIKDVGPEFSYYVPLIRIRQISGVAQEKRLLCLKKYRARSKKKKQVQLATGILSLISGGATSALFLPAMDLVGTKLFAALVAFSSGLIALISHTYLDEKETAKLNEAADAYAELRARADIFLEGSQRNFEKIDLVLRNLVQRQAEVQRKFDSLMDTEVIERIAREILDESRDRARQEIADIMRRAKRKPKSRIKLKAIADSSALRPNVIDDSNELKPNVFDYLDAMKPNAVEDSDGLKPNAVDNSDGRLT</sequence>
<keyword evidence="2" id="KW-0812">Transmembrane</keyword>
<evidence type="ECO:0000313" key="4">
    <source>
        <dbReference type="Proteomes" id="UP000646365"/>
    </source>
</evidence>
<evidence type="ECO:0000256" key="2">
    <source>
        <dbReference type="SAM" id="Phobius"/>
    </source>
</evidence>
<keyword evidence="2" id="KW-1133">Transmembrane helix</keyword>
<evidence type="ECO:0008006" key="5">
    <source>
        <dbReference type="Google" id="ProtNLM"/>
    </source>
</evidence>
<comment type="caution">
    <text evidence="3">The sequence shown here is derived from an EMBL/GenBank/DDBJ whole genome shotgun (WGS) entry which is preliminary data.</text>
</comment>
<name>A0A8J2Z0B5_9PROT</name>
<reference evidence="3" key="2">
    <citation type="submission" date="2020-09" db="EMBL/GenBank/DDBJ databases">
        <authorList>
            <person name="Sun Q."/>
            <person name="Zhou Y."/>
        </authorList>
    </citation>
    <scope>NUCLEOTIDE SEQUENCE</scope>
    <source>
        <strain evidence="3">CGMCC 1.15725</strain>
    </source>
</reference>
<reference evidence="3" key="1">
    <citation type="journal article" date="2014" name="Int. J. Syst. Evol. Microbiol.">
        <title>Complete genome sequence of Corynebacterium casei LMG S-19264T (=DSM 44701T), isolated from a smear-ripened cheese.</title>
        <authorList>
            <consortium name="US DOE Joint Genome Institute (JGI-PGF)"/>
            <person name="Walter F."/>
            <person name="Albersmeier A."/>
            <person name="Kalinowski J."/>
            <person name="Ruckert C."/>
        </authorList>
    </citation>
    <scope>NUCLEOTIDE SEQUENCE</scope>
    <source>
        <strain evidence="3">CGMCC 1.15725</strain>
    </source>
</reference>